<dbReference type="Proteomes" id="UP000237271">
    <property type="component" value="Unassembled WGS sequence"/>
</dbReference>
<gene>
    <name evidence="1" type="ORF">PHPALM_11378</name>
</gene>
<dbReference type="AlphaFoldDB" id="A0A2P4Y2F1"/>
<reference evidence="1 2" key="1">
    <citation type="journal article" date="2017" name="Genome Biol. Evol.">
        <title>Phytophthora megakarya and P. palmivora, closely related causal agents of cacao black pod rot, underwent increases in genome sizes and gene numbers by different mechanisms.</title>
        <authorList>
            <person name="Ali S.S."/>
            <person name="Shao J."/>
            <person name="Lary D.J."/>
            <person name="Kronmiller B."/>
            <person name="Shen D."/>
            <person name="Strem M.D."/>
            <person name="Amoako-Attah I."/>
            <person name="Akrofi A.Y."/>
            <person name="Begoude B.A."/>
            <person name="Ten Hoopen G.M."/>
            <person name="Coulibaly K."/>
            <person name="Kebe B.I."/>
            <person name="Melnick R.L."/>
            <person name="Guiltinan M.J."/>
            <person name="Tyler B.M."/>
            <person name="Meinhardt L.W."/>
            <person name="Bailey B.A."/>
        </authorList>
    </citation>
    <scope>NUCLEOTIDE SEQUENCE [LARGE SCALE GENOMIC DNA]</scope>
    <source>
        <strain evidence="2">sbr112.9</strain>
    </source>
</reference>
<organism evidence="1 2">
    <name type="scientific">Phytophthora palmivora</name>
    <dbReference type="NCBI Taxonomy" id="4796"/>
    <lineage>
        <taxon>Eukaryota</taxon>
        <taxon>Sar</taxon>
        <taxon>Stramenopiles</taxon>
        <taxon>Oomycota</taxon>
        <taxon>Peronosporomycetes</taxon>
        <taxon>Peronosporales</taxon>
        <taxon>Peronosporaceae</taxon>
        <taxon>Phytophthora</taxon>
    </lineage>
</organism>
<name>A0A2P4Y2F1_9STRA</name>
<proteinExistence type="predicted"/>
<keyword evidence="2" id="KW-1185">Reference proteome</keyword>
<accession>A0A2P4Y2F1</accession>
<evidence type="ECO:0000313" key="1">
    <source>
        <dbReference type="EMBL" id="POM71988.1"/>
    </source>
</evidence>
<sequence>MDRSNYGRIVSLIECDSIFFNEFTCGLAHVRLYLAVALDQFANYGIGSFMHVAVWRYATFNDLMRWIDRKHLVKWCPLDLVDVWDL</sequence>
<evidence type="ECO:0000313" key="2">
    <source>
        <dbReference type="Proteomes" id="UP000237271"/>
    </source>
</evidence>
<protein>
    <submittedName>
        <fullName evidence="1">Uncharacterized protein</fullName>
    </submittedName>
</protein>
<comment type="caution">
    <text evidence="1">The sequence shown here is derived from an EMBL/GenBank/DDBJ whole genome shotgun (WGS) entry which is preliminary data.</text>
</comment>
<dbReference type="EMBL" id="NCKW01006380">
    <property type="protein sequence ID" value="POM71988.1"/>
    <property type="molecule type" value="Genomic_DNA"/>
</dbReference>